<dbReference type="OrthoDB" id="9799818at2"/>
<dbReference type="PANTHER" id="PTHR43431">
    <property type="entry name" value="OXIDOREDUCTASE, SHORT CHAIN DEHYDROGENASE/REDUCTASE FAMILY (AFU_ORTHOLOGUE AFUA_5G14000)"/>
    <property type="match status" value="1"/>
</dbReference>
<dbReference type="RefSeq" id="WP_036311311.1">
    <property type="nucleotide sequence ID" value="NZ_JFYO01000005.1"/>
</dbReference>
<evidence type="ECO:0000313" key="1">
    <source>
        <dbReference type="EMBL" id="EZP27726.1"/>
    </source>
</evidence>
<dbReference type="Proteomes" id="UP000024001">
    <property type="component" value="Unassembled WGS sequence"/>
</dbReference>
<dbReference type="Gene3D" id="3.40.50.720">
    <property type="entry name" value="NAD(P)-binding Rossmann-like Domain"/>
    <property type="match status" value="1"/>
</dbReference>
<protein>
    <submittedName>
        <fullName evidence="1">Putative oxidoreductase</fullName>
    </submittedName>
</protein>
<evidence type="ECO:0000313" key="2">
    <source>
        <dbReference type="Proteomes" id="UP000024001"/>
    </source>
</evidence>
<dbReference type="InterPro" id="IPR036291">
    <property type="entry name" value="NAD(P)-bd_dom_sf"/>
</dbReference>
<proteinExistence type="predicted"/>
<name>A0A031FU72_9MICO</name>
<dbReference type="PRINTS" id="PR00081">
    <property type="entry name" value="GDHRDH"/>
</dbReference>
<dbReference type="eggNOG" id="COG4221">
    <property type="taxonomic scope" value="Bacteria"/>
</dbReference>
<reference evidence="1 2" key="1">
    <citation type="submission" date="2014-03" db="EMBL/GenBank/DDBJ databases">
        <title>Draft Genome Sequences of 13 Willow Endophytes.</title>
        <authorList>
            <person name="Gan H.Y."/>
            <person name="Gan H.M."/>
            <person name="Savka M.A."/>
            <person name="Hudson A.O."/>
        </authorList>
    </citation>
    <scope>NUCLEOTIDE SEQUENCE [LARGE SCALE GENOMIC DNA]</scope>
    <source>
        <strain evidence="1 2">RIT293</strain>
    </source>
</reference>
<organism evidence="1 2">
    <name type="scientific">Microbacterium oleivorans</name>
    <dbReference type="NCBI Taxonomy" id="273677"/>
    <lineage>
        <taxon>Bacteria</taxon>
        <taxon>Bacillati</taxon>
        <taxon>Actinomycetota</taxon>
        <taxon>Actinomycetes</taxon>
        <taxon>Micrococcales</taxon>
        <taxon>Microbacteriaceae</taxon>
        <taxon>Microbacterium</taxon>
    </lineage>
</organism>
<dbReference type="AlphaFoldDB" id="A0A031FU72"/>
<dbReference type="Pfam" id="PF00106">
    <property type="entry name" value="adh_short"/>
    <property type="match status" value="1"/>
</dbReference>
<dbReference type="InterPro" id="IPR002347">
    <property type="entry name" value="SDR_fam"/>
</dbReference>
<dbReference type="SUPFAM" id="SSF51735">
    <property type="entry name" value="NAD(P)-binding Rossmann-fold domains"/>
    <property type="match status" value="1"/>
</dbReference>
<accession>A0A031FU72</accession>
<sequence>MSTIAVIGAGPGLGMAIAREFGRHDFDVALVSRNPAKLDGYVRTLTDEGIVAEAFPADVLDHASLRAALQAADRRFGGIDVLEYSPVDAADGTPGPPSTVTPAAVEAAVRSQLLGAMAAAHAVLPGMQERGSGTLLFTTGAGSVTPTPHFAAANAGGAALRNWALNLHGELEGTGVYVAHVPIAVMIDAVIPGYPSASSTDIATQYWRLHTERDAAEYMFTA</sequence>
<gene>
    <name evidence="1" type="ORF">BW34_01718</name>
</gene>
<dbReference type="EMBL" id="JFYO01000005">
    <property type="protein sequence ID" value="EZP27726.1"/>
    <property type="molecule type" value="Genomic_DNA"/>
</dbReference>
<comment type="caution">
    <text evidence="1">The sequence shown here is derived from an EMBL/GenBank/DDBJ whole genome shotgun (WGS) entry which is preliminary data.</text>
</comment>
<dbReference type="PATRIC" id="fig|273677.3.peg.1701"/>
<keyword evidence="2" id="KW-1185">Reference proteome</keyword>
<dbReference type="PANTHER" id="PTHR43431:SF7">
    <property type="entry name" value="OXIDOREDUCTASE, SHORT CHAIN DEHYDROGENASE_REDUCTASE FAMILY (AFU_ORTHOLOGUE AFUA_5G14000)"/>
    <property type="match status" value="1"/>
</dbReference>